<name>A0AAD7F562_9AGAR</name>
<keyword evidence="3" id="KW-1185">Reference proteome</keyword>
<evidence type="ECO:0000256" key="1">
    <source>
        <dbReference type="SAM" id="MobiDB-lite"/>
    </source>
</evidence>
<dbReference type="EMBL" id="JARIHO010000002">
    <property type="protein sequence ID" value="KAJ7367143.1"/>
    <property type="molecule type" value="Genomic_DNA"/>
</dbReference>
<evidence type="ECO:0000313" key="3">
    <source>
        <dbReference type="Proteomes" id="UP001218218"/>
    </source>
</evidence>
<protein>
    <submittedName>
        <fullName evidence="2">Uncharacterized protein</fullName>
    </submittedName>
</protein>
<organism evidence="2 3">
    <name type="scientific">Mycena albidolilacea</name>
    <dbReference type="NCBI Taxonomy" id="1033008"/>
    <lineage>
        <taxon>Eukaryota</taxon>
        <taxon>Fungi</taxon>
        <taxon>Dikarya</taxon>
        <taxon>Basidiomycota</taxon>
        <taxon>Agaricomycotina</taxon>
        <taxon>Agaricomycetes</taxon>
        <taxon>Agaricomycetidae</taxon>
        <taxon>Agaricales</taxon>
        <taxon>Marasmiineae</taxon>
        <taxon>Mycenaceae</taxon>
        <taxon>Mycena</taxon>
    </lineage>
</organism>
<evidence type="ECO:0000313" key="2">
    <source>
        <dbReference type="EMBL" id="KAJ7367143.1"/>
    </source>
</evidence>
<accession>A0AAD7F562</accession>
<sequence length="188" mass="20922">MLPHPRPRRSLYSALAQPRLDVEWRRRRKISTLRKRSHCFFPLPLSTISLTSLHPLYRRSLASQSLSVHVLTSPLGILLTGSYPYVSQAARHPSHVGHLLLSAVHPGRGTTQPTPCVATISAARRRDPTYQLHTAPRTCDVSPDASYRSTSTLCTLARLTPRQRTPSRPCALLSSTHPTVAAHPRRPP</sequence>
<proteinExistence type="predicted"/>
<reference evidence="2" key="1">
    <citation type="submission" date="2023-03" db="EMBL/GenBank/DDBJ databases">
        <title>Massive genome expansion in bonnet fungi (Mycena s.s.) driven by repeated elements and novel gene families across ecological guilds.</title>
        <authorList>
            <consortium name="Lawrence Berkeley National Laboratory"/>
            <person name="Harder C.B."/>
            <person name="Miyauchi S."/>
            <person name="Viragh M."/>
            <person name="Kuo A."/>
            <person name="Thoen E."/>
            <person name="Andreopoulos B."/>
            <person name="Lu D."/>
            <person name="Skrede I."/>
            <person name="Drula E."/>
            <person name="Henrissat B."/>
            <person name="Morin E."/>
            <person name="Kohler A."/>
            <person name="Barry K."/>
            <person name="LaButti K."/>
            <person name="Morin E."/>
            <person name="Salamov A."/>
            <person name="Lipzen A."/>
            <person name="Mereny Z."/>
            <person name="Hegedus B."/>
            <person name="Baldrian P."/>
            <person name="Stursova M."/>
            <person name="Weitz H."/>
            <person name="Taylor A."/>
            <person name="Grigoriev I.V."/>
            <person name="Nagy L.G."/>
            <person name="Martin F."/>
            <person name="Kauserud H."/>
        </authorList>
    </citation>
    <scope>NUCLEOTIDE SEQUENCE</scope>
    <source>
        <strain evidence="2">CBHHK002</strain>
    </source>
</reference>
<dbReference type="Proteomes" id="UP001218218">
    <property type="component" value="Unassembled WGS sequence"/>
</dbReference>
<gene>
    <name evidence="2" type="ORF">DFH08DRAFT_185971</name>
</gene>
<feature type="region of interest" description="Disordered" evidence="1">
    <location>
        <begin position="165"/>
        <end position="188"/>
    </location>
</feature>
<comment type="caution">
    <text evidence="2">The sequence shown here is derived from an EMBL/GenBank/DDBJ whole genome shotgun (WGS) entry which is preliminary data.</text>
</comment>
<dbReference type="AlphaFoldDB" id="A0AAD7F562"/>